<sequence>MDPAYPPASFVKRLCAMFYDALLALSFVLVFGFFSMVIVQSVFGLENVEAGSKTAKIFFVYIMVLCFVFYAWFWTHGGQTLGMRAWKIKLVQDNGLPVTWTQAFFRFFYSLISWIPCGAGYLWMLVDKNKRTWHDKASHSNIIDIK</sequence>
<dbReference type="PANTHER" id="PTHR36115:SF10">
    <property type="entry name" value="RDD DOMAIN-CONTAINING PROTEIN"/>
    <property type="match status" value="1"/>
</dbReference>
<dbReference type="GO" id="GO:0005886">
    <property type="term" value="C:plasma membrane"/>
    <property type="evidence" value="ECO:0007669"/>
    <property type="project" value="UniProtKB-SubCell"/>
</dbReference>
<keyword evidence="5 6" id="KW-0472">Membrane</keyword>
<evidence type="ECO:0000259" key="7">
    <source>
        <dbReference type="Pfam" id="PF06271"/>
    </source>
</evidence>
<dbReference type="AlphaFoldDB" id="A0A317C5P1"/>
<feature type="transmembrane region" description="Helical" evidence="6">
    <location>
        <begin position="57"/>
        <end position="74"/>
    </location>
</feature>
<evidence type="ECO:0000256" key="5">
    <source>
        <dbReference type="ARBA" id="ARBA00023136"/>
    </source>
</evidence>
<evidence type="ECO:0000256" key="4">
    <source>
        <dbReference type="ARBA" id="ARBA00022989"/>
    </source>
</evidence>
<feature type="domain" description="RDD" evidence="7">
    <location>
        <begin position="8"/>
        <end position="138"/>
    </location>
</feature>
<protein>
    <submittedName>
        <fullName evidence="8">RDD family protein</fullName>
    </submittedName>
</protein>
<dbReference type="InterPro" id="IPR010432">
    <property type="entry name" value="RDD"/>
</dbReference>
<keyword evidence="4 6" id="KW-1133">Transmembrane helix</keyword>
<proteinExistence type="predicted"/>
<comment type="subcellular location">
    <subcellularLocation>
        <location evidence="1">Cell membrane</location>
        <topology evidence="1">Multi-pass membrane protein</topology>
    </subcellularLocation>
</comment>
<feature type="transmembrane region" description="Helical" evidence="6">
    <location>
        <begin position="22"/>
        <end position="45"/>
    </location>
</feature>
<evidence type="ECO:0000313" key="9">
    <source>
        <dbReference type="Proteomes" id="UP000245506"/>
    </source>
</evidence>
<feature type="transmembrane region" description="Helical" evidence="6">
    <location>
        <begin position="107"/>
        <end position="126"/>
    </location>
</feature>
<dbReference type="RefSeq" id="WP_109826421.1">
    <property type="nucleotide sequence ID" value="NZ_QGKL01000042.1"/>
</dbReference>
<dbReference type="EMBL" id="QGKL01000042">
    <property type="protein sequence ID" value="PWQ93938.1"/>
    <property type="molecule type" value="Genomic_DNA"/>
</dbReference>
<reference evidence="8 9" key="1">
    <citation type="submission" date="2018-05" db="EMBL/GenBank/DDBJ databases">
        <title>Leucothrix arctica sp. nov., isolated from Arctic seawater.</title>
        <authorList>
            <person name="Choi A."/>
            <person name="Baek K."/>
        </authorList>
    </citation>
    <scope>NUCLEOTIDE SEQUENCE [LARGE SCALE GENOMIC DNA]</scope>
    <source>
        <strain evidence="8 9">IMCC9719</strain>
    </source>
</reference>
<accession>A0A317C5P1</accession>
<evidence type="ECO:0000256" key="6">
    <source>
        <dbReference type="SAM" id="Phobius"/>
    </source>
</evidence>
<dbReference type="Pfam" id="PF06271">
    <property type="entry name" value="RDD"/>
    <property type="match status" value="1"/>
</dbReference>
<evidence type="ECO:0000256" key="3">
    <source>
        <dbReference type="ARBA" id="ARBA00022692"/>
    </source>
</evidence>
<dbReference type="PANTHER" id="PTHR36115">
    <property type="entry name" value="PROLINE-RICH ANTIGEN HOMOLOG-RELATED"/>
    <property type="match status" value="1"/>
</dbReference>
<keyword evidence="2" id="KW-1003">Cell membrane</keyword>
<evidence type="ECO:0000313" key="8">
    <source>
        <dbReference type="EMBL" id="PWQ93938.1"/>
    </source>
</evidence>
<comment type="caution">
    <text evidence="8">The sequence shown here is derived from an EMBL/GenBank/DDBJ whole genome shotgun (WGS) entry which is preliminary data.</text>
</comment>
<name>A0A317C5P1_9GAMM</name>
<organism evidence="8 9">
    <name type="scientific">Leucothrix arctica</name>
    <dbReference type="NCBI Taxonomy" id="1481894"/>
    <lineage>
        <taxon>Bacteria</taxon>
        <taxon>Pseudomonadati</taxon>
        <taxon>Pseudomonadota</taxon>
        <taxon>Gammaproteobacteria</taxon>
        <taxon>Thiotrichales</taxon>
        <taxon>Thiotrichaceae</taxon>
        <taxon>Leucothrix</taxon>
    </lineage>
</organism>
<evidence type="ECO:0000256" key="1">
    <source>
        <dbReference type="ARBA" id="ARBA00004651"/>
    </source>
</evidence>
<keyword evidence="3 6" id="KW-0812">Transmembrane</keyword>
<evidence type="ECO:0000256" key="2">
    <source>
        <dbReference type="ARBA" id="ARBA00022475"/>
    </source>
</evidence>
<dbReference type="OrthoDB" id="9793824at2"/>
<dbReference type="Proteomes" id="UP000245506">
    <property type="component" value="Unassembled WGS sequence"/>
</dbReference>
<dbReference type="InterPro" id="IPR051791">
    <property type="entry name" value="Pra-immunoreactive"/>
</dbReference>
<keyword evidence="9" id="KW-1185">Reference proteome</keyword>
<gene>
    <name evidence="8" type="ORF">DKT75_20285</name>
</gene>